<comment type="caution">
    <text evidence="1">The sequence shown here is derived from an EMBL/GenBank/DDBJ whole genome shotgun (WGS) entry which is preliminary data.</text>
</comment>
<organism evidence="1 2">
    <name type="scientific">Butyricicoccus porcorum</name>
    <dbReference type="NCBI Taxonomy" id="1945634"/>
    <lineage>
        <taxon>Bacteria</taxon>
        <taxon>Bacillati</taxon>
        <taxon>Bacillota</taxon>
        <taxon>Clostridia</taxon>
        <taxon>Eubacteriales</taxon>
        <taxon>Butyricicoccaceae</taxon>
        <taxon>Butyricicoccus</taxon>
    </lineage>
</organism>
<sequence>MWRFYGFSLKGKEGFNEQIEIEVTAHDSCAAEKILLIKKGVLIIADIKIPEGLFYALEAYFLQGRFDKQSECENGVYLKKQQMDARYYYEQFRNAESDKEANAYWKFYTDAKLEVARMKELLNYPSG</sequence>
<reference evidence="1 2" key="1">
    <citation type="submission" date="2017-05" db="EMBL/GenBank/DDBJ databases">
        <title>Butyricicoccus porcorum sp. nov. a butyrate-producing bacterium from the swine intestinal tract.</title>
        <authorList>
            <person name="Trachsel J."/>
            <person name="Humphrey S."/>
            <person name="Allen H.K."/>
        </authorList>
    </citation>
    <scope>NUCLEOTIDE SEQUENCE [LARGE SCALE GENOMIC DNA]</scope>
    <source>
        <strain evidence="1">BB10</strain>
    </source>
</reference>
<name>A0A252F185_9FIRM</name>
<evidence type="ECO:0000313" key="1">
    <source>
        <dbReference type="EMBL" id="OUM19576.1"/>
    </source>
</evidence>
<dbReference type="AlphaFoldDB" id="A0A252F185"/>
<accession>A0A252F185</accession>
<dbReference type="EMBL" id="NHOC01000014">
    <property type="protein sequence ID" value="OUM19576.1"/>
    <property type="molecule type" value="Genomic_DNA"/>
</dbReference>
<protein>
    <submittedName>
        <fullName evidence="1">Uncharacterized protein</fullName>
    </submittedName>
</protein>
<evidence type="ECO:0000313" key="2">
    <source>
        <dbReference type="Proteomes" id="UP000194903"/>
    </source>
</evidence>
<dbReference type="RefSeq" id="WP_087022079.1">
    <property type="nucleotide sequence ID" value="NZ_CP178353.1"/>
</dbReference>
<keyword evidence="2" id="KW-1185">Reference proteome</keyword>
<dbReference type="Proteomes" id="UP000194903">
    <property type="component" value="Unassembled WGS sequence"/>
</dbReference>
<gene>
    <name evidence="1" type="ORF">CBW42_12410</name>
</gene>
<proteinExistence type="predicted"/>